<feature type="region of interest" description="Disordered" evidence="1">
    <location>
        <begin position="44"/>
        <end position="84"/>
    </location>
</feature>
<feature type="compositionally biased region" description="Polar residues" evidence="1">
    <location>
        <begin position="305"/>
        <end position="320"/>
    </location>
</feature>
<evidence type="ECO:0000256" key="1">
    <source>
        <dbReference type="SAM" id="MobiDB-lite"/>
    </source>
</evidence>
<feature type="region of interest" description="Disordered" evidence="1">
    <location>
        <begin position="1"/>
        <end position="27"/>
    </location>
</feature>
<reference evidence="2 3" key="1">
    <citation type="journal article" date="2015" name="Genome Biol. Evol.">
        <title>Comparative Genomics of a Bacterivorous Green Alga Reveals Evolutionary Causalities and Consequences of Phago-Mixotrophic Mode of Nutrition.</title>
        <authorList>
            <person name="Burns J.A."/>
            <person name="Paasch A."/>
            <person name="Narechania A."/>
            <person name="Kim E."/>
        </authorList>
    </citation>
    <scope>NUCLEOTIDE SEQUENCE [LARGE SCALE GENOMIC DNA]</scope>
    <source>
        <strain evidence="2 3">PLY_AMNH</strain>
    </source>
</reference>
<feature type="region of interest" description="Disordered" evidence="1">
    <location>
        <begin position="275"/>
        <end position="347"/>
    </location>
</feature>
<feature type="compositionally biased region" description="Polar residues" evidence="1">
    <location>
        <begin position="73"/>
        <end position="84"/>
    </location>
</feature>
<gene>
    <name evidence="2" type="ORF">CYMTET_11910</name>
</gene>
<feature type="region of interest" description="Disordered" evidence="1">
    <location>
        <begin position="213"/>
        <end position="237"/>
    </location>
</feature>
<proteinExistence type="predicted"/>
<name>A0AAE0GLF7_9CHLO</name>
<dbReference type="Proteomes" id="UP001190700">
    <property type="component" value="Unassembled WGS sequence"/>
</dbReference>
<evidence type="ECO:0000313" key="2">
    <source>
        <dbReference type="EMBL" id="KAK3280239.1"/>
    </source>
</evidence>
<accession>A0AAE0GLF7</accession>
<organism evidence="2 3">
    <name type="scientific">Cymbomonas tetramitiformis</name>
    <dbReference type="NCBI Taxonomy" id="36881"/>
    <lineage>
        <taxon>Eukaryota</taxon>
        <taxon>Viridiplantae</taxon>
        <taxon>Chlorophyta</taxon>
        <taxon>Pyramimonadophyceae</taxon>
        <taxon>Pyramimonadales</taxon>
        <taxon>Pyramimonadaceae</taxon>
        <taxon>Cymbomonas</taxon>
    </lineage>
</organism>
<feature type="compositionally biased region" description="Polar residues" evidence="1">
    <location>
        <begin position="44"/>
        <end position="54"/>
    </location>
</feature>
<sequence>MASELRYSHGRHFMEHDEDATGESDTAIEDLRTMVLDLKGQLTALTASDGSTPSPRGYTPRADKPDRRMKTSKPLTTATPKSSMRSVLLRAGGKPDIIADSSACSLCEDDGECLVSAVAEYTDIARNAETAAFSVDTFTADMPVVPAAAKPLPAASVSSREEWTGPPDSHPFMPPPIRTVRTFADFIGSTGFTVEAPDPEPHEHMNMLSAVDQRASSDGYATDTDDEDIAATQPPPRLGCGVPVPGFGRSLLTTSFGCALFIIVCAATAPLTASGVGGAGAPPSPDYSPGSTTDEEEGEEPSSIDMPTSATPSISSTNDSPPTPKPPLLGTATLLRVGRAVRPDASG</sequence>
<feature type="compositionally biased region" description="Acidic residues" evidence="1">
    <location>
        <begin position="16"/>
        <end position="27"/>
    </location>
</feature>
<protein>
    <submittedName>
        <fullName evidence="2">Uncharacterized protein</fullName>
    </submittedName>
</protein>
<comment type="caution">
    <text evidence="2">The sequence shown here is derived from an EMBL/GenBank/DDBJ whole genome shotgun (WGS) entry which is preliminary data.</text>
</comment>
<dbReference type="EMBL" id="LGRX02004473">
    <property type="protein sequence ID" value="KAK3280239.1"/>
    <property type="molecule type" value="Genomic_DNA"/>
</dbReference>
<dbReference type="AlphaFoldDB" id="A0AAE0GLF7"/>
<keyword evidence="3" id="KW-1185">Reference proteome</keyword>
<feature type="compositionally biased region" description="Acidic residues" evidence="1">
    <location>
        <begin position="293"/>
        <end position="302"/>
    </location>
</feature>
<evidence type="ECO:0000313" key="3">
    <source>
        <dbReference type="Proteomes" id="UP001190700"/>
    </source>
</evidence>